<dbReference type="InterPro" id="IPR006675">
    <property type="entry name" value="HDIG_dom"/>
</dbReference>
<dbReference type="STRING" id="1236971.JCM9152_1694"/>
<keyword evidence="4" id="KW-1185">Reference proteome</keyword>
<dbReference type="Pfam" id="PF13487">
    <property type="entry name" value="HD_5"/>
    <property type="match status" value="1"/>
</dbReference>
<dbReference type="AlphaFoldDB" id="W4QE07"/>
<feature type="domain" description="HD-GYP" evidence="2">
    <location>
        <begin position="113"/>
        <end position="309"/>
    </location>
</feature>
<organism evidence="3 4">
    <name type="scientific">Halalkalibacter hemicellulosilyticusJCM 9152</name>
    <dbReference type="NCBI Taxonomy" id="1236971"/>
    <lineage>
        <taxon>Bacteria</taxon>
        <taxon>Bacillati</taxon>
        <taxon>Bacillota</taxon>
        <taxon>Bacilli</taxon>
        <taxon>Bacillales</taxon>
        <taxon>Bacillaceae</taxon>
        <taxon>Halalkalibacter</taxon>
    </lineage>
</organism>
<dbReference type="SUPFAM" id="SSF109604">
    <property type="entry name" value="HD-domain/PDEase-like"/>
    <property type="match status" value="1"/>
</dbReference>
<accession>W4QE07</accession>
<gene>
    <name evidence="3" type="ORF">JCM9152_1694</name>
</gene>
<dbReference type="RefSeq" id="WP_035342803.1">
    <property type="nucleotide sequence ID" value="NZ_BAUU01000010.1"/>
</dbReference>
<evidence type="ECO:0000259" key="1">
    <source>
        <dbReference type="PROSITE" id="PS51831"/>
    </source>
</evidence>
<name>W4QE07_9BACI</name>
<dbReference type="SMART" id="SM00471">
    <property type="entry name" value="HDc"/>
    <property type="match status" value="1"/>
</dbReference>
<dbReference type="InterPro" id="IPR037522">
    <property type="entry name" value="HD_GYP_dom"/>
</dbReference>
<reference evidence="3" key="1">
    <citation type="journal article" date="2014" name="Genome Announc.">
        <title>Draft Genome Sequences of Three Alkaliphilic Bacillus Strains, Bacillus wakoensis JCM 9140T, Bacillus akibai JCM 9157T, and Bacillus hemicellulosilyticus JCM 9152T.</title>
        <authorList>
            <person name="Yuki M."/>
            <person name="Oshima K."/>
            <person name="Suda W."/>
            <person name="Oshida Y."/>
            <person name="Kitamura K."/>
            <person name="Iida T."/>
            <person name="Hattori M."/>
            <person name="Ohkuma M."/>
        </authorList>
    </citation>
    <scope>NUCLEOTIDE SEQUENCE [LARGE SCALE GENOMIC DNA]</scope>
    <source>
        <strain evidence="3">JCM 9152</strain>
    </source>
</reference>
<sequence length="366" mass="41192">MRLVSTQAVTEGDILAKTIHNDSGQVLLQEGISLSSRMIGRLHELGISFIYIKDDRTADIEIEEAIQRETKQNAIKTIKREFRVVSEKSTLNKAFNSPQMNKHFSKVIDEILNDLNSHQQALSILSDVITYDNYVFTHSLNVTVYTLRLALELNYNEKQLKEIGLGAILHDVGKMMIPLEILNKPGKLTDEEFSMIKAHASEGFEYLRKQHDVPLLAAHCAFQHHERLDGSGYPRGIQHNEIHEYAKVIAIADVFDAITSQRVYRHAMLPNEALELLYAGAGTQFDQSLVEAFRSVVALYPEGLSVTLSDGREGIVVKQNQSLTTHPIVRIIRENGCDLQDCYDLDLAQQLDVTIVKIESILANTV</sequence>
<feature type="domain" description="HD" evidence="1">
    <location>
        <begin position="135"/>
        <end position="258"/>
    </location>
</feature>
<dbReference type="PANTHER" id="PTHR43155">
    <property type="entry name" value="CYCLIC DI-GMP PHOSPHODIESTERASE PA4108-RELATED"/>
    <property type="match status" value="1"/>
</dbReference>
<dbReference type="InterPro" id="IPR003607">
    <property type="entry name" value="HD/PDEase_dom"/>
</dbReference>
<dbReference type="EMBL" id="BAUU01000010">
    <property type="protein sequence ID" value="GAE30290.1"/>
    <property type="molecule type" value="Genomic_DNA"/>
</dbReference>
<dbReference type="Gene3D" id="1.10.3210.10">
    <property type="entry name" value="Hypothetical protein af1432"/>
    <property type="match status" value="1"/>
</dbReference>
<protein>
    <submittedName>
        <fullName evidence="3">Uncharacterized protein</fullName>
    </submittedName>
</protein>
<comment type="caution">
    <text evidence="3">The sequence shown here is derived from an EMBL/GenBank/DDBJ whole genome shotgun (WGS) entry which is preliminary data.</text>
</comment>
<evidence type="ECO:0000313" key="3">
    <source>
        <dbReference type="EMBL" id="GAE30290.1"/>
    </source>
</evidence>
<dbReference type="CDD" id="cd00077">
    <property type="entry name" value="HDc"/>
    <property type="match status" value="1"/>
</dbReference>
<dbReference type="InterPro" id="IPR006674">
    <property type="entry name" value="HD_domain"/>
</dbReference>
<dbReference type="NCBIfam" id="TIGR00277">
    <property type="entry name" value="HDIG"/>
    <property type="match status" value="1"/>
</dbReference>
<dbReference type="Proteomes" id="UP000018895">
    <property type="component" value="Unassembled WGS sequence"/>
</dbReference>
<dbReference type="PROSITE" id="PS51832">
    <property type="entry name" value="HD_GYP"/>
    <property type="match status" value="1"/>
</dbReference>
<dbReference type="PANTHER" id="PTHR43155:SF2">
    <property type="entry name" value="CYCLIC DI-GMP PHOSPHODIESTERASE PA4108"/>
    <property type="match status" value="1"/>
</dbReference>
<evidence type="ECO:0000313" key="4">
    <source>
        <dbReference type="Proteomes" id="UP000018895"/>
    </source>
</evidence>
<proteinExistence type="predicted"/>
<dbReference type="PROSITE" id="PS51831">
    <property type="entry name" value="HD"/>
    <property type="match status" value="1"/>
</dbReference>
<evidence type="ECO:0000259" key="2">
    <source>
        <dbReference type="PROSITE" id="PS51832"/>
    </source>
</evidence>
<dbReference type="OrthoDB" id="9759601at2"/>